<keyword evidence="3" id="KW-1185">Reference proteome</keyword>
<proteinExistence type="predicted"/>
<evidence type="ECO:0000256" key="1">
    <source>
        <dbReference type="SAM" id="MobiDB-lite"/>
    </source>
</evidence>
<evidence type="ECO:0000313" key="3">
    <source>
        <dbReference type="Proteomes" id="UP000070544"/>
    </source>
</evidence>
<gene>
    <name evidence="2" type="ORF">M427DRAFT_68009</name>
</gene>
<dbReference type="InterPro" id="IPR009057">
    <property type="entry name" value="Homeodomain-like_sf"/>
</dbReference>
<sequence>MDPQQQMALPPHPGSVNPPTSSGLPELDRRQLIQVCKYLKENTTLSAKDIAKAYSVSLRTMYRWLAMPDPPDNTAPVLRKAGKPPKCSLELEDEIFNWLCEEPSRRQIDAVRMVHERHGITITQQTVSNILKRHSDTSARLAATGGIQQHGGVALLGMAATAQPLYQQAVVGDLLDPSQNPGGNSYVMFQQLHGNAEEDHDAASAAASAAAAAAMQAAAAAGALVSPEALSLSNIEAIGGAGAEEDEQDELAMGEQEEAGATDDRKADVNVATEGEDGETKEQVAEESKHRLRAHPSVAGH</sequence>
<accession>A0A139ANB2</accession>
<name>A0A139ANB2_GONPJ</name>
<dbReference type="EMBL" id="KQ965743">
    <property type="protein sequence ID" value="KXS18226.1"/>
    <property type="molecule type" value="Genomic_DNA"/>
</dbReference>
<dbReference type="AlphaFoldDB" id="A0A139ANB2"/>
<dbReference type="OrthoDB" id="2181957at2759"/>
<feature type="compositionally biased region" description="Acidic residues" evidence="1">
    <location>
        <begin position="243"/>
        <end position="261"/>
    </location>
</feature>
<feature type="compositionally biased region" description="Basic and acidic residues" evidence="1">
    <location>
        <begin position="278"/>
        <end position="289"/>
    </location>
</feature>
<organism evidence="2 3">
    <name type="scientific">Gonapodya prolifera (strain JEL478)</name>
    <name type="common">Monoblepharis prolifera</name>
    <dbReference type="NCBI Taxonomy" id="1344416"/>
    <lineage>
        <taxon>Eukaryota</taxon>
        <taxon>Fungi</taxon>
        <taxon>Fungi incertae sedis</taxon>
        <taxon>Chytridiomycota</taxon>
        <taxon>Chytridiomycota incertae sedis</taxon>
        <taxon>Monoblepharidomycetes</taxon>
        <taxon>Monoblepharidales</taxon>
        <taxon>Gonapodyaceae</taxon>
        <taxon>Gonapodya</taxon>
    </lineage>
</organism>
<evidence type="ECO:0000313" key="2">
    <source>
        <dbReference type="EMBL" id="KXS18226.1"/>
    </source>
</evidence>
<dbReference type="Proteomes" id="UP000070544">
    <property type="component" value="Unassembled WGS sequence"/>
</dbReference>
<feature type="region of interest" description="Disordered" evidence="1">
    <location>
        <begin position="243"/>
        <end position="301"/>
    </location>
</feature>
<dbReference type="SUPFAM" id="SSF46689">
    <property type="entry name" value="Homeodomain-like"/>
    <property type="match status" value="1"/>
</dbReference>
<protein>
    <submittedName>
        <fullName evidence="2">Uncharacterized protein</fullName>
    </submittedName>
</protein>
<feature type="region of interest" description="Disordered" evidence="1">
    <location>
        <begin position="1"/>
        <end position="26"/>
    </location>
</feature>
<reference evidence="2 3" key="1">
    <citation type="journal article" date="2015" name="Genome Biol. Evol.">
        <title>Phylogenomic analyses indicate that early fungi evolved digesting cell walls of algal ancestors of land plants.</title>
        <authorList>
            <person name="Chang Y."/>
            <person name="Wang S."/>
            <person name="Sekimoto S."/>
            <person name="Aerts A.L."/>
            <person name="Choi C."/>
            <person name="Clum A."/>
            <person name="LaButti K.M."/>
            <person name="Lindquist E.A."/>
            <person name="Yee Ngan C."/>
            <person name="Ohm R.A."/>
            <person name="Salamov A.A."/>
            <person name="Grigoriev I.V."/>
            <person name="Spatafora J.W."/>
            <person name="Berbee M.L."/>
        </authorList>
    </citation>
    <scope>NUCLEOTIDE SEQUENCE [LARGE SCALE GENOMIC DNA]</scope>
    <source>
        <strain evidence="2 3">JEL478</strain>
    </source>
</reference>